<evidence type="ECO:0000256" key="4">
    <source>
        <dbReference type="ARBA" id="ARBA00022679"/>
    </source>
</evidence>
<keyword evidence="4 10" id="KW-0808">Transferase</keyword>
<protein>
    <recommendedName>
        <fullName evidence="10">tRNA (guanine(37)-N1)-methyltransferase</fullName>
        <ecNumber evidence="10">2.1.1.228</ecNumber>
    </recommendedName>
    <alternativeName>
        <fullName evidence="10">M1G-methyltransferase</fullName>
    </alternativeName>
    <alternativeName>
        <fullName evidence="10">tRNA [GM37] methyltransferase</fullName>
    </alternativeName>
    <alternativeName>
        <fullName evidence="10">tRNA methyltransferase 5 homolog</fullName>
    </alternativeName>
</protein>
<comment type="similarity">
    <text evidence="1">Belongs to the class I-like SAM-binding methyltransferase superfamily. TRM5/TYW2 family.</text>
</comment>
<dbReference type="InterPro" id="IPR030382">
    <property type="entry name" value="MeTrfase_TRM5/TYW2"/>
</dbReference>
<evidence type="ECO:0000256" key="8">
    <source>
        <dbReference type="ARBA" id="ARBA00023242"/>
    </source>
</evidence>
<name>A0A383WCD1_TETOB</name>
<comment type="subunit">
    <text evidence="10">Monomer.</text>
</comment>
<keyword evidence="2 10" id="KW-0963">Cytoplasm</keyword>
<feature type="compositionally biased region" description="Low complexity" evidence="11">
    <location>
        <begin position="299"/>
        <end position="343"/>
    </location>
</feature>
<sequence length="522" mass="57555">MAQQPVVDRSAFKQVIKLPALRVPTKACNDLMRKLRGRFTFDLPKTKCIVHDGDRQDVRLLLLSQEVDPQAFSPDLQALLQPVEGWELTSHDMTLEYQHFTADAVLRKLLPEGVEVPTSFESIGHIAHLNLRPEQLPHKALIGQVILDKNPTLRTVVNKLGSIENEYRVFDMEVIAGEQAFETEVSQHGVRFRLDFSKVYWNSRLETEHKRLVASFQPGEVVADIMAGIGPFAVPAGKHGCKVYANDLNPESAKYLASNVQLNRVGGQVMPFNMDGRQFVRLLLATPGGPVEQLPPPAAAAAAAEQAAEPQQPQQHQQQPQQQQEAGAVIQQPNQQQQQQQQQPKRKLVVEVPPAIPPGWRPPPGGLHFQHAVMNLPASAVEFLDAFRGAFCPASWAGQALPLVHVYTFMKNESEAGQVLPLVHVYTFMKNESEADVIARVEAALGAKLEEPPSIHTVRDVAPNKLMLCVTFRVPQAVAFAGRQLGEQQQQQQQQQQVVEQPAAAAANGATEGSPAAKKPRT</sequence>
<evidence type="ECO:0000256" key="2">
    <source>
        <dbReference type="ARBA" id="ARBA00022490"/>
    </source>
</evidence>
<dbReference type="AlphaFoldDB" id="A0A383WCD1"/>
<dbReference type="Gene3D" id="3.30.300.110">
    <property type="entry name" value="Met-10+ protein-like domains"/>
    <property type="match status" value="1"/>
</dbReference>
<keyword evidence="6 10" id="KW-0819">tRNA processing</keyword>
<dbReference type="Gene3D" id="3.40.50.150">
    <property type="entry name" value="Vaccinia Virus protein VP39"/>
    <property type="match status" value="1"/>
</dbReference>
<feature type="domain" description="SAM-dependent methyltransferase TRM5/TYW2-type" evidence="12">
    <location>
        <begin position="120"/>
        <end position="476"/>
    </location>
</feature>
<feature type="binding site" evidence="10">
    <location>
        <begin position="247"/>
        <end position="248"/>
    </location>
    <ligand>
        <name>S-adenosyl-L-methionine</name>
        <dbReference type="ChEBI" id="CHEBI:59789"/>
    </ligand>
</feature>
<dbReference type="Pfam" id="PF02475">
    <property type="entry name" value="TRM5-TYW2_MTfase"/>
    <property type="match status" value="1"/>
</dbReference>
<dbReference type="GO" id="GO:0070901">
    <property type="term" value="P:mitochondrial tRNA methylation"/>
    <property type="evidence" value="ECO:0007669"/>
    <property type="project" value="UniProtKB-ARBA"/>
</dbReference>
<dbReference type="Proteomes" id="UP000256970">
    <property type="component" value="Unassembled WGS sequence"/>
</dbReference>
<comment type="subcellular location">
    <subcellularLocation>
        <location evidence="10">Mitochondrion matrix</location>
    </subcellularLocation>
    <subcellularLocation>
        <location evidence="10">Nucleus</location>
    </subcellularLocation>
    <subcellularLocation>
        <location evidence="10">Cytoplasm</location>
    </subcellularLocation>
    <text evidence="10">Predominantly in the mitochondria and in the nucleus.</text>
</comment>
<evidence type="ECO:0000313" key="15">
    <source>
        <dbReference type="Proteomes" id="UP000256970"/>
    </source>
</evidence>
<evidence type="ECO:0000256" key="10">
    <source>
        <dbReference type="HAMAP-Rule" id="MF_03152"/>
    </source>
</evidence>
<evidence type="ECO:0000256" key="1">
    <source>
        <dbReference type="ARBA" id="ARBA00009775"/>
    </source>
</evidence>
<keyword evidence="15" id="KW-1185">Reference proteome</keyword>
<evidence type="ECO:0000313" key="13">
    <source>
        <dbReference type="EMBL" id="SZX60396.1"/>
    </source>
</evidence>
<dbReference type="GO" id="GO:0005759">
    <property type="term" value="C:mitochondrial matrix"/>
    <property type="evidence" value="ECO:0007669"/>
    <property type="project" value="UniProtKB-SubCell"/>
</dbReference>
<dbReference type="SUPFAM" id="SSF53335">
    <property type="entry name" value="S-adenosyl-L-methionine-dependent methyltransferases"/>
    <property type="match status" value="1"/>
</dbReference>
<dbReference type="GO" id="GO:0052906">
    <property type="term" value="F:tRNA (guanine(37)-N1)-methyltransferase activity"/>
    <property type="evidence" value="ECO:0007669"/>
    <property type="project" value="UniProtKB-UniRule"/>
</dbReference>
<dbReference type="HAMAP" id="MF_03152">
    <property type="entry name" value="TRM5"/>
    <property type="match status" value="1"/>
</dbReference>
<dbReference type="PANTHER" id="PTHR23245:SF36">
    <property type="entry name" value="TRNA (GUANINE(37)-N1)-METHYLTRANSFERASE"/>
    <property type="match status" value="1"/>
</dbReference>
<feature type="binding site" evidence="10">
    <location>
        <position position="375"/>
    </location>
    <ligand>
        <name>S-adenosyl-L-methionine</name>
        <dbReference type="ChEBI" id="CHEBI:59789"/>
    </ligand>
</feature>
<evidence type="ECO:0000256" key="6">
    <source>
        <dbReference type="ARBA" id="ARBA00022694"/>
    </source>
</evidence>
<dbReference type="InterPro" id="IPR056743">
    <property type="entry name" value="TRM5-TYW2-like_MTfase"/>
</dbReference>
<organism evidence="14 15">
    <name type="scientific">Tetradesmus obliquus</name>
    <name type="common">Green alga</name>
    <name type="synonym">Acutodesmus obliquus</name>
    <dbReference type="NCBI Taxonomy" id="3088"/>
    <lineage>
        <taxon>Eukaryota</taxon>
        <taxon>Viridiplantae</taxon>
        <taxon>Chlorophyta</taxon>
        <taxon>core chlorophytes</taxon>
        <taxon>Chlorophyceae</taxon>
        <taxon>CS clade</taxon>
        <taxon>Sphaeropleales</taxon>
        <taxon>Scenedesmaceae</taxon>
        <taxon>Tetradesmus</taxon>
    </lineage>
</organism>
<keyword evidence="5 10" id="KW-0949">S-adenosyl-L-methionine</keyword>
<evidence type="ECO:0000259" key="12">
    <source>
        <dbReference type="PROSITE" id="PS51684"/>
    </source>
</evidence>
<gene>
    <name evidence="14" type="ORF">BQ4739_LOCUS15399</name>
    <name evidence="13" type="ORF">BQ4739_LOCUS947</name>
</gene>
<keyword evidence="7 10" id="KW-0496">Mitochondrion</keyword>
<dbReference type="EMBL" id="FNXT01001225">
    <property type="protein sequence ID" value="SZX75091.1"/>
    <property type="molecule type" value="Genomic_DNA"/>
</dbReference>
<evidence type="ECO:0000313" key="14">
    <source>
        <dbReference type="EMBL" id="SZX75091.1"/>
    </source>
</evidence>
<proteinExistence type="inferred from homology"/>
<evidence type="ECO:0000256" key="3">
    <source>
        <dbReference type="ARBA" id="ARBA00022603"/>
    </source>
</evidence>
<dbReference type="Pfam" id="PF25133">
    <property type="entry name" value="TYW2_N_2"/>
    <property type="match status" value="1"/>
</dbReference>
<comment type="similarity">
    <text evidence="10">Belongs to the TRM5 / TYW2 family.</text>
</comment>
<keyword evidence="3 10" id="KW-0489">Methyltransferase</keyword>
<feature type="binding site" evidence="10">
    <location>
        <position position="209"/>
    </location>
    <ligand>
        <name>S-adenosyl-L-methionine</name>
        <dbReference type="ChEBI" id="CHEBI:59789"/>
    </ligand>
</feature>
<dbReference type="GO" id="GO:0005634">
    <property type="term" value="C:nucleus"/>
    <property type="evidence" value="ECO:0007669"/>
    <property type="project" value="UniProtKB-SubCell"/>
</dbReference>
<reference evidence="14 15" key="1">
    <citation type="submission" date="2016-10" db="EMBL/GenBank/DDBJ databases">
        <authorList>
            <person name="Cai Z."/>
        </authorList>
    </citation>
    <scope>NUCLEOTIDE SEQUENCE [LARGE SCALE GENOMIC DNA]</scope>
</reference>
<dbReference type="InterPro" id="IPR029063">
    <property type="entry name" value="SAM-dependent_MTases_sf"/>
</dbReference>
<evidence type="ECO:0000256" key="7">
    <source>
        <dbReference type="ARBA" id="ARBA00023128"/>
    </source>
</evidence>
<dbReference type="InterPro" id="IPR025792">
    <property type="entry name" value="tRNA_Gua_MeTrfase_euk"/>
</dbReference>
<evidence type="ECO:0000256" key="11">
    <source>
        <dbReference type="SAM" id="MobiDB-lite"/>
    </source>
</evidence>
<feature type="binding site" evidence="10">
    <location>
        <begin position="275"/>
        <end position="276"/>
    </location>
    <ligand>
        <name>S-adenosyl-L-methionine</name>
        <dbReference type="ChEBI" id="CHEBI:59789"/>
    </ligand>
</feature>
<dbReference type="GO" id="GO:0002939">
    <property type="term" value="P:tRNA N1-guanine methylation"/>
    <property type="evidence" value="ECO:0007669"/>
    <property type="project" value="TreeGrafter"/>
</dbReference>
<dbReference type="STRING" id="3088.A0A383WCD1"/>
<dbReference type="InterPro" id="IPR056744">
    <property type="entry name" value="TRM5/TYW2-like_N"/>
</dbReference>
<comment type="catalytic activity">
    <reaction evidence="9 10">
        <text>guanosine(37) in tRNA + S-adenosyl-L-methionine = N(1)-methylguanosine(37) in tRNA + S-adenosyl-L-homocysteine + H(+)</text>
        <dbReference type="Rhea" id="RHEA:36899"/>
        <dbReference type="Rhea" id="RHEA-COMP:10145"/>
        <dbReference type="Rhea" id="RHEA-COMP:10147"/>
        <dbReference type="ChEBI" id="CHEBI:15378"/>
        <dbReference type="ChEBI" id="CHEBI:57856"/>
        <dbReference type="ChEBI" id="CHEBI:59789"/>
        <dbReference type="ChEBI" id="CHEBI:73542"/>
        <dbReference type="ChEBI" id="CHEBI:74269"/>
        <dbReference type="EC" id="2.1.1.228"/>
    </reaction>
</comment>
<comment type="function">
    <text evidence="10">Specifically methylates the N1 position of guanosine-37 in various cytoplasmic and mitochondrial tRNAs. Methylation is not dependent on the nature of the nucleoside 5' of the target nucleoside. This is the first step in the biosynthesis of wybutosine (yW), a modified base adjacent to the anticodon of tRNAs and required for accurate decoding.</text>
</comment>
<dbReference type="FunFam" id="3.30.300.110:FF:000001">
    <property type="entry name" value="tRNA (guanine(37)-N1)-methyltransferase"/>
    <property type="match status" value="1"/>
</dbReference>
<keyword evidence="8 10" id="KW-0539">Nucleus</keyword>
<dbReference type="PANTHER" id="PTHR23245">
    <property type="entry name" value="TRNA METHYLTRANSFERASE"/>
    <property type="match status" value="1"/>
</dbReference>
<feature type="region of interest" description="Disordered" evidence="11">
    <location>
        <begin position="290"/>
        <end position="348"/>
    </location>
</feature>
<evidence type="ECO:0000256" key="5">
    <source>
        <dbReference type="ARBA" id="ARBA00022691"/>
    </source>
</evidence>
<dbReference type="EC" id="2.1.1.228" evidence="10"/>
<dbReference type="EMBL" id="FNXT01000060">
    <property type="protein sequence ID" value="SZX60396.1"/>
    <property type="molecule type" value="Genomic_DNA"/>
</dbReference>
<accession>A0A383WCD1</accession>
<feature type="region of interest" description="Disordered" evidence="11">
    <location>
        <begin position="489"/>
        <end position="522"/>
    </location>
</feature>
<dbReference type="PROSITE" id="PS51684">
    <property type="entry name" value="SAM_MT_TRM5_TYW2"/>
    <property type="match status" value="1"/>
</dbReference>
<evidence type="ECO:0000256" key="9">
    <source>
        <dbReference type="ARBA" id="ARBA00047783"/>
    </source>
</evidence>